<dbReference type="Gene3D" id="3.40.190.10">
    <property type="entry name" value="Periplasmic binding protein-like II"/>
    <property type="match status" value="2"/>
</dbReference>
<evidence type="ECO:0000313" key="8">
    <source>
        <dbReference type="Proteomes" id="UP000288024"/>
    </source>
</evidence>
<proteinExistence type="predicted"/>
<dbReference type="InterPro" id="IPR006059">
    <property type="entry name" value="SBP"/>
</dbReference>
<dbReference type="InterPro" id="IPR050490">
    <property type="entry name" value="Bact_solute-bd_prot1"/>
</dbReference>
<dbReference type="RefSeq" id="WP_127739393.1">
    <property type="nucleotide sequence ID" value="NZ_RZTZ01000006.1"/>
</dbReference>
<protein>
    <submittedName>
        <fullName evidence="7">Extracellular solute-binding protein</fullName>
    </submittedName>
</protein>
<keyword evidence="3" id="KW-0472">Membrane</keyword>
<keyword evidence="1" id="KW-1003">Cell membrane</keyword>
<dbReference type="PROSITE" id="PS51257">
    <property type="entry name" value="PROKAR_LIPOPROTEIN"/>
    <property type="match status" value="1"/>
</dbReference>
<name>A0A3S2UVY6_9BACI</name>
<evidence type="ECO:0000256" key="4">
    <source>
        <dbReference type="ARBA" id="ARBA00023139"/>
    </source>
</evidence>
<keyword evidence="5" id="KW-0449">Lipoprotein</keyword>
<evidence type="ECO:0000313" key="7">
    <source>
        <dbReference type="EMBL" id="RVT60921.1"/>
    </source>
</evidence>
<keyword evidence="4" id="KW-0564">Palmitate</keyword>
<evidence type="ECO:0000256" key="2">
    <source>
        <dbReference type="ARBA" id="ARBA00022729"/>
    </source>
</evidence>
<dbReference type="SUPFAM" id="SSF53850">
    <property type="entry name" value="Periplasmic binding protein-like II"/>
    <property type="match status" value="1"/>
</dbReference>
<keyword evidence="2 6" id="KW-0732">Signal</keyword>
<feature type="signal peptide" evidence="6">
    <location>
        <begin position="1"/>
        <end position="19"/>
    </location>
</feature>
<dbReference type="EMBL" id="RZTZ01000006">
    <property type="protein sequence ID" value="RVT60921.1"/>
    <property type="molecule type" value="Genomic_DNA"/>
</dbReference>
<dbReference type="Proteomes" id="UP000288024">
    <property type="component" value="Unassembled WGS sequence"/>
</dbReference>
<gene>
    <name evidence="7" type="ORF">EM808_17055</name>
</gene>
<dbReference type="Pfam" id="PF01547">
    <property type="entry name" value="SBP_bac_1"/>
    <property type="match status" value="1"/>
</dbReference>
<evidence type="ECO:0000256" key="6">
    <source>
        <dbReference type="SAM" id="SignalP"/>
    </source>
</evidence>
<reference evidence="7 8" key="1">
    <citation type="submission" date="2019-01" db="EMBL/GenBank/DDBJ databases">
        <title>Bacillus sp. M5HDSG1-1, whole genome shotgun sequence.</title>
        <authorList>
            <person name="Tuo L."/>
        </authorList>
    </citation>
    <scope>NUCLEOTIDE SEQUENCE [LARGE SCALE GENOMIC DNA]</scope>
    <source>
        <strain evidence="7 8">M5HDSG1-1</strain>
    </source>
</reference>
<dbReference type="PANTHER" id="PTHR43649:SF33">
    <property type="entry name" value="POLYGALACTURONAN_RHAMNOGALACTURONAN-BINDING PROTEIN YTCQ"/>
    <property type="match status" value="1"/>
</dbReference>
<organism evidence="7 8">
    <name type="scientific">Niallia taxi</name>
    <dbReference type="NCBI Taxonomy" id="2499688"/>
    <lineage>
        <taxon>Bacteria</taxon>
        <taxon>Bacillati</taxon>
        <taxon>Bacillota</taxon>
        <taxon>Bacilli</taxon>
        <taxon>Bacillales</taxon>
        <taxon>Bacillaceae</taxon>
        <taxon>Niallia</taxon>
    </lineage>
</organism>
<dbReference type="PANTHER" id="PTHR43649">
    <property type="entry name" value="ARABINOSE-BINDING PROTEIN-RELATED"/>
    <property type="match status" value="1"/>
</dbReference>
<evidence type="ECO:0000256" key="1">
    <source>
        <dbReference type="ARBA" id="ARBA00022475"/>
    </source>
</evidence>
<sequence length="410" mass="45509">MKKTISLLTAGALSISLLAGCGGKNANGQDGKVEIEFFHYKREGMETFDKLIEKFEKENPNIDVEQTSPPEATTVLRTRVSKSDIPDVMGIGGDITYKDLSETGVFTDVSKDKNLENIQQAYIQMLKDVSNEEKVYGIPYAANAVGVIYNKSIFKELNLEIPETWDDFMAVAKKVHDSGQIPFYHTYKDSWTILSAFNALAANTQGEDFYTQLNKGKILAGERYKEAAEKIVDLANYGHNNQQGVGYNDGNTAFANGEAAMYLQGIWAIPEIKKANPNIDLGVFPFPATNNPDETKLVSGVDLMLATSASSKHPEEAQKFIEFLLKEENAKQYIGEQNAFSALEGITQDDPTVAELKESFEKGALADFPDHYIPNGVAPDKTLQTLVMEKDVDAFLDKVQKDWEKVQNRQ</sequence>
<keyword evidence="8" id="KW-1185">Reference proteome</keyword>
<accession>A0A3S2UVY6</accession>
<evidence type="ECO:0000256" key="3">
    <source>
        <dbReference type="ARBA" id="ARBA00023136"/>
    </source>
</evidence>
<feature type="chain" id="PRO_5038906942" evidence="6">
    <location>
        <begin position="20"/>
        <end position="410"/>
    </location>
</feature>
<evidence type="ECO:0000256" key="5">
    <source>
        <dbReference type="ARBA" id="ARBA00023288"/>
    </source>
</evidence>
<dbReference type="AlphaFoldDB" id="A0A3S2UVY6"/>
<comment type="caution">
    <text evidence="7">The sequence shown here is derived from an EMBL/GenBank/DDBJ whole genome shotgun (WGS) entry which is preliminary data.</text>
</comment>